<feature type="binding site" evidence="9">
    <location>
        <position position="56"/>
    </location>
    <ligand>
        <name>O2</name>
        <dbReference type="ChEBI" id="CHEBI:15379"/>
    </ligand>
</feature>
<dbReference type="GO" id="GO:0019628">
    <property type="term" value="P:urate catabolic process"/>
    <property type="evidence" value="ECO:0007669"/>
    <property type="project" value="TreeGrafter"/>
</dbReference>
<dbReference type="OMA" id="ATMYKMS"/>
<comment type="similarity">
    <text evidence="3 7 10">Belongs to the uricase family.</text>
</comment>
<name>A0A8T2RWB5_CERRI</name>
<feature type="active site" description="Charge relay system" evidence="8">
    <location>
        <position position="56"/>
    </location>
</feature>
<evidence type="ECO:0000256" key="8">
    <source>
        <dbReference type="PIRSR" id="PIRSR000241-1"/>
    </source>
</evidence>
<feature type="binding site" evidence="9">
    <location>
        <position position="158"/>
    </location>
    <ligand>
        <name>5-hydroxyisourate</name>
        <dbReference type="ChEBI" id="CHEBI:18072"/>
    </ligand>
</feature>
<keyword evidence="12" id="KW-1185">Reference proteome</keyword>
<feature type="binding site" evidence="9">
    <location>
        <position position="175"/>
    </location>
    <ligand>
        <name>5-hydroxyisourate</name>
        <dbReference type="ChEBI" id="CHEBI:18072"/>
    </ligand>
</feature>
<dbReference type="CDD" id="cd00445">
    <property type="entry name" value="Uricase"/>
    <property type="match status" value="1"/>
</dbReference>
<dbReference type="EMBL" id="CM035429">
    <property type="protein sequence ID" value="KAH7300014.1"/>
    <property type="molecule type" value="Genomic_DNA"/>
</dbReference>
<feature type="active site" description="Charge relay system" evidence="8">
    <location>
        <position position="251"/>
    </location>
</feature>
<evidence type="ECO:0000256" key="2">
    <source>
        <dbReference type="ARBA" id="ARBA00004831"/>
    </source>
</evidence>
<evidence type="ECO:0000256" key="4">
    <source>
        <dbReference type="ARBA" id="ARBA00022631"/>
    </source>
</evidence>
<feature type="binding site" evidence="9">
    <location>
        <position position="57"/>
    </location>
    <ligand>
        <name>5-hydroxyisourate</name>
        <dbReference type="ChEBI" id="CHEBI:18072"/>
    </ligand>
</feature>
<feature type="binding site" evidence="9">
    <location>
        <position position="222"/>
    </location>
    <ligand>
        <name>5-hydroxyisourate</name>
        <dbReference type="ChEBI" id="CHEBI:18072"/>
    </ligand>
</feature>
<evidence type="ECO:0000256" key="7">
    <source>
        <dbReference type="PIRNR" id="PIRNR000241"/>
    </source>
</evidence>
<protein>
    <recommendedName>
        <fullName evidence="7 10">Uricase</fullName>
        <ecNumber evidence="7 10">1.7.3.3</ecNumber>
    </recommendedName>
    <alternativeName>
        <fullName evidence="7">Urate oxidase</fullName>
    </alternativeName>
</protein>
<dbReference type="FunFam" id="3.10.270.10:FF:000001">
    <property type="entry name" value="Uricase"/>
    <property type="match status" value="1"/>
</dbReference>
<dbReference type="PANTHER" id="PTHR42874">
    <property type="entry name" value="URICASE"/>
    <property type="match status" value="1"/>
</dbReference>
<evidence type="ECO:0000256" key="6">
    <source>
        <dbReference type="ARBA" id="ARBA00023140"/>
    </source>
</evidence>
<organism evidence="11 12">
    <name type="scientific">Ceratopteris richardii</name>
    <name type="common">Triangle waterfern</name>
    <dbReference type="NCBI Taxonomy" id="49495"/>
    <lineage>
        <taxon>Eukaryota</taxon>
        <taxon>Viridiplantae</taxon>
        <taxon>Streptophyta</taxon>
        <taxon>Embryophyta</taxon>
        <taxon>Tracheophyta</taxon>
        <taxon>Polypodiopsida</taxon>
        <taxon>Polypodiidae</taxon>
        <taxon>Polypodiales</taxon>
        <taxon>Pteridineae</taxon>
        <taxon>Pteridaceae</taxon>
        <taxon>Parkerioideae</taxon>
        <taxon>Ceratopteris</taxon>
    </lineage>
</organism>
<feature type="active site" description="Charge relay system" evidence="8">
    <location>
        <position position="11"/>
    </location>
</feature>
<feature type="binding site" evidence="9">
    <location>
        <position position="223"/>
    </location>
    <ligand>
        <name>urate</name>
        <dbReference type="ChEBI" id="CHEBI:17775"/>
    </ligand>
</feature>
<evidence type="ECO:0000256" key="10">
    <source>
        <dbReference type="RuleBase" id="RU004455"/>
    </source>
</evidence>
<dbReference type="Gene3D" id="3.10.270.10">
    <property type="entry name" value="Urate Oxidase"/>
    <property type="match status" value="1"/>
</dbReference>
<comment type="subcellular location">
    <subcellularLocation>
        <location evidence="1 7">Peroxisome</location>
    </subcellularLocation>
</comment>
<comment type="caution">
    <text evidence="11">The sequence shown here is derived from an EMBL/GenBank/DDBJ whole genome shotgun (WGS) entry which is preliminary data.</text>
</comment>
<dbReference type="InterPro" id="IPR019842">
    <property type="entry name" value="Uricase_CS"/>
</dbReference>
<sequence length="294" mass="33155">MAELAQQRHGKAKVRVGRVWREGERHAFVEWKVSVLISSSCESSFISADNSAVVATDSIKNTIYVKAKECSSVLSMEEFAILLGEHFVKTYPQVTGSEITIIEKPWEPYRINGKIHHHGFKLGKGSHFCEIQVSKNKPTVVCSGLEGLSVLKTTQSGFEGFVRDNYTLLPEVRERILATEVLSVWCYKSKPSCYNKAFETVKQILLDVFFGPPDAGVYSPSVQNTLYLMGERVLQRLPEIESIKLSMPNLHFIPVNMPKVGVEFNHDVYLPTDEPHGTIEASLTRKNWSRHSKL</sequence>
<comment type="catalytic activity">
    <reaction evidence="7 10">
        <text>urate + O2 + H2O = 5-hydroxyisourate + H2O2</text>
        <dbReference type="Rhea" id="RHEA:21368"/>
        <dbReference type="ChEBI" id="CHEBI:15377"/>
        <dbReference type="ChEBI" id="CHEBI:15379"/>
        <dbReference type="ChEBI" id="CHEBI:16240"/>
        <dbReference type="ChEBI" id="CHEBI:17775"/>
        <dbReference type="ChEBI" id="CHEBI:18072"/>
        <dbReference type="EC" id="1.7.3.3"/>
    </reaction>
</comment>
<feature type="binding site" evidence="9">
    <location>
        <position position="56"/>
    </location>
    <ligand>
        <name>urate</name>
        <dbReference type="ChEBI" id="CHEBI:17775"/>
    </ligand>
</feature>
<dbReference type="AlphaFoldDB" id="A0A8T2RWB5"/>
<accession>A0A8T2RWB5</accession>
<dbReference type="GO" id="GO:0005777">
    <property type="term" value="C:peroxisome"/>
    <property type="evidence" value="ECO:0007669"/>
    <property type="project" value="UniProtKB-SubCell"/>
</dbReference>
<comment type="pathway">
    <text evidence="2 7">Purine metabolism; urate degradation; (S)-allantoin from urate: step 1/3.</text>
</comment>
<dbReference type="GO" id="GO:0006145">
    <property type="term" value="P:purine nucleobase catabolic process"/>
    <property type="evidence" value="ECO:0007669"/>
    <property type="project" value="TreeGrafter"/>
</dbReference>
<dbReference type="Pfam" id="PF01014">
    <property type="entry name" value="Uricase"/>
    <property type="match status" value="2"/>
</dbReference>
<dbReference type="GO" id="GO:0004846">
    <property type="term" value="F:urate oxidase activity"/>
    <property type="evidence" value="ECO:0007669"/>
    <property type="project" value="UniProtKB-EC"/>
</dbReference>
<evidence type="ECO:0000256" key="9">
    <source>
        <dbReference type="PIRSR" id="PIRSR000241-2"/>
    </source>
</evidence>
<dbReference type="Proteomes" id="UP000825935">
    <property type="component" value="Chromosome 24"/>
</dbReference>
<dbReference type="NCBIfam" id="TIGR03383">
    <property type="entry name" value="urate_oxi"/>
    <property type="match status" value="1"/>
</dbReference>
<dbReference type="InterPro" id="IPR002042">
    <property type="entry name" value="Uricase"/>
</dbReference>
<dbReference type="EC" id="1.7.3.3" evidence="7 10"/>
<keyword evidence="5 7" id="KW-0560">Oxidoreductase</keyword>
<feature type="binding site" evidence="9">
    <location>
        <position position="249"/>
    </location>
    <ligand>
        <name>O2</name>
        <dbReference type="ChEBI" id="CHEBI:15379"/>
    </ligand>
</feature>
<evidence type="ECO:0000313" key="11">
    <source>
        <dbReference type="EMBL" id="KAH7300014.1"/>
    </source>
</evidence>
<keyword evidence="4 7" id="KW-0659">Purine metabolism</keyword>
<dbReference type="PRINTS" id="PR00093">
    <property type="entry name" value="URICASE"/>
</dbReference>
<feature type="binding site" evidence="9">
    <location>
        <position position="223"/>
    </location>
    <ligand>
        <name>5-hydroxyisourate</name>
        <dbReference type="ChEBI" id="CHEBI:18072"/>
    </ligand>
</feature>
<feature type="binding site" evidence="9">
    <location>
        <position position="175"/>
    </location>
    <ligand>
        <name>urate</name>
        <dbReference type="ChEBI" id="CHEBI:17775"/>
    </ligand>
</feature>
<evidence type="ECO:0000256" key="1">
    <source>
        <dbReference type="ARBA" id="ARBA00004275"/>
    </source>
</evidence>
<proteinExistence type="inferred from homology"/>
<evidence type="ECO:0000313" key="12">
    <source>
        <dbReference type="Proteomes" id="UP000825935"/>
    </source>
</evidence>
<dbReference type="SUPFAM" id="SSF55620">
    <property type="entry name" value="Tetrahydrobiopterin biosynthesis enzymes-like"/>
    <property type="match status" value="2"/>
</dbReference>
<dbReference type="PROSITE" id="PS00366">
    <property type="entry name" value="URICASE"/>
    <property type="match status" value="1"/>
</dbReference>
<feature type="binding site" evidence="9">
    <location>
        <position position="222"/>
    </location>
    <ligand>
        <name>urate</name>
        <dbReference type="ChEBI" id="CHEBI:17775"/>
    </ligand>
</feature>
<keyword evidence="6 7" id="KW-0576">Peroxisome</keyword>
<evidence type="ECO:0000256" key="3">
    <source>
        <dbReference type="ARBA" id="ARBA00009760"/>
    </source>
</evidence>
<reference evidence="11" key="1">
    <citation type="submission" date="2021-08" db="EMBL/GenBank/DDBJ databases">
        <title>WGS assembly of Ceratopteris richardii.</title>
        <authorList>
            <person name="Marchant D.B."/>
            <person name="Chen G."/>
            <person name="Jenkins J."/>
            <person name="Shu S."/>
            <person name="Leebens-Mack J."/>
            <person name="Grimwood J."/>
            <person name="Schmutz J."/>
            <person name="Soltis P."/>
            <person name="Soltis D."/>
            <person name="Chen Z.-H."/>
        </authorList>
    </citation>
    <scope>NUCLEOTIDE SEQUENCE</scope>
    <source>
        <strain evidence="11">Whitten #5841</strain>
        <tissue evidence="11">Leaf</tissue>
    </source>
</reference>
<dbReference type="PIRSF" id="PIRSF000241">
    <property type="entry name" value="Urate_oxidase"/>
    <property type="match status" value="1"/>
</dbReference>
<feature type="binding site" evidence="9">
    <location>
        <position position="249"/>
    </location>
    <ligand>
        <name>urate</name>
        <dbReference type="ChEBI" id="CHEBI:17775"/>
    </ligand>
</feature>
<comment type="function">
    <text evidence="7 10">Catalyzes the oxidation of uric acid to 5-hydroxyisourate, which is further processed to form (S)-allantoin.</text>
</comment>
<feature type="binding site" evidence="9">
    <location>
        <position position="57"/>
    </location>
    <ligand>
        <name>urate</name>
        <dbReference type="ChEBI" id="CHEBI:17775"/>
    </ligand>
</feature>
<dbReference type="PANTHER" id="PTHR42874:SF1">
    <property type="entry name" value="URICASE"/>
    <property type="match status" value="1"/>
</dbReference>
<feature type="binding site" evidence="9">
    <location>
        <position position="158"/>
    </location>
    <ligand>
        <name>urate</name>
        <dbReference type="ChEBI" id="CHEBI:17775"/>
    </ligand>
</feature>
<feature type="binding site" evidence="9">
    <location>
        <position position="56"/>
    </location>
    <ligand>
        <name>5-hydroxyisourate</name>
        <dbReference type="ChEBI" id="CHEBI:18072"/>
    </ligand>
</feature>
<evidence type="ECO:0000256" key="5">
    <source>
        <dbReference type="ARBA" id="ARBA00023002"/>
    </source>
</evidence>
<gene>
    <name evidence="11" type="ORF">KP509_24G041100</name>
</gene>
<feature type="binding site" evidence="9">
    <location>
        <position position="249"/>
    </location>
    <ligand>
        <name>5-hydroxyisourate</name>
        <dbReference type="ChEBI" id="CHEBI:18072"/>
    </ligand>
</feature>
<dbReference type="OrthoDB" id="9992118at2759"/>